<dbReference type="SUPFAM" id="SSF56524">
    <property type="entry name" value="Oxidoreductase molybdopterin-binding domain"/>
    <property type="match status" value="1"/>
</dbReference>
<dbReference type="FunFam" id="3.90.420.10:FF:000002">
    <property type="entry name" value="sulfite oxidase, mitochondrial"/>
    <property type="match status" value="1"/>
</dbReference>
<dbReference type="PRINTS" id="PR00407">
    <property type="entry name" value="EUMOPTERIN"/>
</dbReference>
<reference evidence="14" key="1">
    <citation type="submission" date="2021-02" db="EMBL/GenBank/DDBJ databases">
        <authorList>
            <person name="Nowell W R."/>
        </authorList>
    </citation>
    <scope>NUCLEOTIDE SEQUENCE</scope>
</reference>
<dbReference type="GO" id="GO:0043546">
    <property type="term" value="F:molybdopterin cofactor binding"/>
    <property type="evidence" value="ECO:0007669"/>
    <property type="project" value="TreeGrafter"/>
</dbReference>
<dbReference type="OrthoDB" id="10051395at2759"/>
<evidence type="ECO:0000259" key="13">
    <source>
        <dbReference type="PROSITE" id="PS50255"/>
    </source>
</evidence>
<dbReference type="InterPro" id="IPR005066">
    <property type="entry name" value="MoCF_OxRdtse_dimer"/>
</dbReference>
<dbReference type="FunFam" id="3.10.120.10:FF:000007">
    <property type="entry name" value="Sulfite oxidase, mitochondrial"/>
    <property type="match status" value="1"/>
</dbReference>
<evidence type="ECO:0000256" key="12">
    <source>
        <dbReference type="ARBA" id="ARBA00023128"/>
    </source>
</evidence>
<dbReference type="GO" id="GO:0008482">
    <property type="term" value="F:sulfite oxidase activity"/>
    <property type="evidence" value="ECO:0007669"/>
    <property type="project" value="UniProtKB-EC"/>
</dbReference>
<dbReference type="InterPro" id="IPR018506">
    <property type="entry name" value="Cyt_B5_heme-BS"/>
</dbReference>
<evidence type="ECO:0000256" key="4">
    <source>
        <dbReference type="ARBA" id="ARBA00004678"/>
    </source>
</evidence>
<keyword evidence="8" id="KW-0349">Heme</keyword>
<evidence type="ECO:0000256" key="3">
    <source>
        <dbReference type="ARBA" id="ARBA00004569"/>
    </source>
</evidence>
<dbReference type="Gene3D" id="3.90.420.10">
    <property type="entry name" value="Oxidoreductase, molybdopterin-binding domain"/>
    <property type="match status" value="1"/>
</dbReference>
<evidence type="ECO:0000256" key="6">
    <source>
        <dbReference type="ARBA" id="ARBA00012505"/>
    </source>
</evidence>
<proteinExistence type="predicted"/>
<dbReference type="InterPro" id="IPR036400">
    <property type="entry name" value="Cyt_B5-like_heme/steroid_sf"/>
</dbReference>
<dbReference type="Pfam" id="PF03404">
    <property type="entry name" value="Mo-co_dimer"/>
    <property type="match status" value="1"/>
</dbReference>
<dbReference type="PROSITE" id="PS50255">
    <property type="entry name" value="CYTOCHROME_B5_2"/>
    <property type="match status" value="1"/>
</dbReference>
<dbReference type="EMBL" id="CAJNOO010002074">
    <property type="protein sequence ID" value="CAF1233476.1"/>
    <property type="molecule type" value="Genomic_DNA"/>
</dbReference>
<dbReference type="InterPro" id="IPR001199">
    <property type="entry name" value="Cyt_B5-like_heme/steroid-bd"/>
</dbReference>
<dbReference type="AlphaFoldDB" id="A0A814YRR5"/>
<dbReference type="SUPFAM" id="SSF55856">
    <property type="entry name" value="Cytochrome b5-like heme/steroid binding domain"/>
    <property type="match status" value="1"/>
</dbReference>
<dbReference type="Pfam" id="PF00174">
    <property type="entry name" value="Oxidored_molyb"/>
    <property type="match status" value="1"/>
</dbReference>
<keyword evidence="12" id="KW-0496">Mitochondrion</keyword>
<keyword evidence="9" id="KW-0479">Metal-binding</keyword>
<dbReference type="GO" id="GO:0030151">
    <property type="term" value="F:molybdenum ion binding"/>
    <property type="evidence" value="ECO:0007669"/>
    <property type="project" value="InterPro"/>
</dbReference>
<dbReference type="InterPro" id="IPR008335">
    <property type="entry name" value="Mopterin_OxRdtase_euk"/>
</dbReference>
<evidence type="ECO:0000256" key="11">
    <source>
        <dbReference type="ARBA" id="ARBA00023004"/>
    </source>
</evidence>
<keyword evidence="11" id="KW-0408">Iron</keyword>
<dbReference type="Pfam" id="PF00173">
    <property type="entry name" value="Cyt-b5"/>
    <property type="match status" value="1"/>
</dbReference>
<comment type="pathway">
    <text evidence="5">Energy metabolism; sulfur metabolism.</text>
</comment>
<evidence type="ECO:0000313" key="14">
    <source>
        <dbReference type="EMBL" id="CAF1233476.1"/>
    </source>
</evidence>
<comment type="pathway">
    <text evidence="4">Sulfur metabolism.</text>
</comment>
<dbReference type="SMART" id="SM01117">
    <property type="entry name" value="Cyt-b5"/>
    <property type="match status" value="1"/>
</dbReference>
<evidence type="ECO:0000256" key="10">
    <source>
        <dbReference type="ARBA" id="ARBA00023002"/>
    </source>
</evidence>
<dbReference type="SUPFAM" id="SSF81296">
    <property type="entry name" value="E set domains"/>
    <property type="match status" value="1"/>
</dbReference>
<dbReference type="UniPathway" id="UPA00096"/>
<feature type="domain" description="Cytochrome b5 heme-binding" evidence="13">
    <location>
        <begin position="208"/>
        <end position="286"/>
    </location>
</feature>
<comment type="subcellular location">
    <subcellularLocation>
        <location evidence="3">Mitochondrion intermembrane space</location>
    </subcellularLocation>
</comment>
<comment type="cofactor">
    <cofactor evidence="1">
        <name>Mo-molybdopterin</name>
        <dbReference type="ChEBI" id="CHEBI:71302"/>
    </cofactor>
</comment>
<accession>A0A814YRR5</accession>
<dbReference type="Proteomes" id="UP000663882">
    <property type="component" value="Unassembled WGS sequence"/>
</dbReference>
<dbReference type="EC" id="1.8.3.1" evidence="6"/>
<dbReference type="GO" id="GO:0006790">
    <property type="term" value="P:sulfur compound metabolic process"/>
    <property type="evidence" value="ECO:0007669"/>
    <property type="project" value="UniProtKB-UniPathway"/>
</dbReference>
<dbReference type="GO" id="GO:0005758">
    <property type="term" value="C:mitochondrial intermembrane space"/>
    <property type="evidence" value="ECO:0007669"/>
    <property type="project" value="UniProtKB-SubCell"/>
</dbReference>
<evidence type="ECO:0000256" key="7">
    <source>
        <dbReference type="ARBA" id="ARBA00022505"/>
    </source>
</evidence>
<name>A0A814YRR5_9BILA</name>
<dbReference type="PROSITE" id="PS00191">
    <property type="entry name" value="CYTOCHROME_B5_1"/>
    <property type="match status" value="1"/>
</dbReference>
<protein>
    <recommendedName>
        <fullName evidence="6">sulfite oxidase</fullName>
        <ecNumber evidence="6">1.8.3.1</ecNumber>
    </recommendedName>
</protein>
<sequence>MAMSISVDDLDKLNAQRIHKIFVTQEDIIRFLRDLKLLPKRPKNIEQCGAHDDHGWYMAKVTRLTDGYNFRCTRCHTTQSIRIGTFFEGSHLPLDTIFEIMYYWSRQEDGIDKLMHELDIGSRKAVVDWKNCCRDICAEYYVKNPVKIRVNKMRSRLTFIFRQKLKPQIITASLTSGLIAGYLFSKYKPIIHAEMNTSVNVGERIPTLPTYSMIEVAKHTTREKGYWIAYKDGVYDISSYVENHPGGKLVLTSAGKALESCWKIFTIHNMDHVYEILEEYRIGNLPPGEREANEKDVEKLIDLFQYDPERLNLQENFFIRSQRPFNAETKPSILISSFLTPVEKFFVRNHMHVPFVSINEYKLEISNEKSTYTLSYDDLREKYQSYTITSALQCAGNRRNAMNSEQQGSVRGSPWYIGAIGNARWTGVKLRDVLESFGLDKEGEYVQFFGLDCETPKRCYGASIPLEKALSDDVLIVYEMNNELLTRDHGYPLRILVPGTIGARSVKWLNRIIVSDKEADSHWQKFDYKVLPLSTKQPQKIDFDNTPALQEANVNSAICYPASNEDGNKIKILSVQPNDEDIKNKKLTIKGYALSGGGRQIQNVQISLDHGKTWYQTELEQLAQPYMRAWAWILWTYHIPFNDIPSQPFDIVCRAMDTHCNCQPDTTIGIWNILGVMNNAWHKITLQIDEKFLTKDQ</sequence>
<keyword evidence="10" id="KW-0560">Oxidoreductase</keyword>
<dbReference type="InterPro" id="IPR014756">
    <property type="entry name" value="Ig_E-set"/>
</dbReference>
<evidence type="ECO:0000256" key="1">
    <source>
        <dbReference type="ARBA" id="ARBA00001924"/>
    </source>
</evidence>
<comment type="cofactor">
    <cofactor evidence="2">
        <name>heme b</name>
        <dbReference type="ChEBI" id="CHEBI:60344"/>
    </cofactor>
</comment>
<dbReference type="PANTHER" id="PTHR19372">
    <property type="entry name" value="SULFITE REDUCTASE"/>
    <property type="match status" value="1"/>
</dbReference>
<organism evidence="14 15">
    <name type="scientific">Rotaria sordida</name>
    <dbReference type="NCBI Taxonomy" id="392033"/>
    <lineage>
        <taxon>Eukaryota</taxon>
        <taxon>Metazoa</taxon>
        <taxon>Spiralia</taxon>
        <taxon>Gnathifera</taxon>
        <taxon>Rotifera</taxon>
        <taxon>Eurotatoria</taxon>
        <taxon>Bdelloidea</taxon>
        <taxon>Philodinida</taxon>
        <taxon>Philodinidae</taxon>
        <taxon>Rotaria</taxon>
    </lineage>
</organism>
<evidence type="ECO:0000256" key="9">
    <source>
        <dbReference type="ARBA" id="ARBA00022723"/>
    </source>
</evidence>
<keyword evidence="7" id="KW-0500">Molybdenum</keyword>
<evidence type="ECO:0000313" key="15">
    <source>
        <dbReference type="Proteomes" id="UP000663882"/>
    </source>
</evidence>
<dbReference type="InterPro" id="IPR000572">
    <property type="entry name" value="OxRdtase_Mopterin-bd_dom"/>
</dbReference>
<evidence type="ECO:0000256" key="8">
    <source>
        <dbReference type="ARBA" id="ARBA00022617"/>
    </source>
</evidence>
<dbReference type="PANTHER" id="PTHR19372:SF7">
    <property type="entry name" value="SULFITE OXIDASE, MITOCHONDRIAL"/>
    <property type="match status" value="1"/>
</dbReference>
<evidence type="ECO:0000256" key="2">
    <source>
        <dbReference type="ARBA" id="ARBA00001970"/>
    </source>
</evidence>
<evidence type="ECO:0000256" key="5">
    <source>
        <dbReference type="ARBA" id="ARBA00004971"/>
    </source>
</evidence>
<dbReference type="Gene3D" id="2.60.40.650">
    <property type="match status" value="1"/>
</dbReference>
<dbReference type="Gene3D" id="3.10.120.10">
    <property type="entry name" value="Cytochrome b5-like heme/steroid binding domain"/>
    <property type="match status" value="1"/>
</dbReference>
<comment type="caution">
    <text evidence="14">The sequence shown here is derived from an EMBL/GenBank/DDBJ whole genome shotgun (WGS) entry which is preliminary data.</text>
</comment>
<dbReference type="GO" id="GO:0020037">
    <property type="term" value="F:heme binding"/>
    <property type="evidence" value="ECO:0007669"/>
    <property type="project" value="InterPro"/>
</dbReference>
<dbReference type="InterPro" id="IPR036374">
    <property type="entry name" value="OxRdtase_Mopterin-bd_sf"/>
</dbReference>
<gene>
    <name evidence="14" type="ORF">RFH988_LOCUS26291</name>
</gene>